<accession>A0AAX6MP89</accession>
<dbReference type="EMBL" id="JBANMG010000004">
    <property type="protein sequence ID" value="KAK6954439.1"/>
    <property type="molecule type" value="Genomic_DNA"/>
</dbReference>
<feature type="domain" description="DUF1746" evidence="2">
    <location>
        <begin position="74"/>
        <end position="176"/>
    </location>
</feature>
<dbReference type="InterPro" id="IPR038967">
    <property type="entry name" value="Dsc4-like"/>
</dbReference>
<feature type="region of interest" description="Disordered" evidence="1">
    <location>
        <begin position="197"/>
        <end position="219"/>
    </location>
</feature>
<dbReference type="GO" id="GO:0005783">
    <property type="term" value="C:endoplasmic reticulum"/>
    <property type="evidence" value="ECO:0007669"/>
    <property type="project" value="TreeGrafter"/>
</dbReference>
<organism evidence="3 4">
    <name type="scientific">Daldinia eschscholtzii</name>
    <dbReference type="NCBI Taxonomy" id="292717"/>
    <lineage>
        <taxon>Eukaryota</taxon>
        <taxon>Fungi</taxon>
        <taxon>Dikarya</taxon>
        <taxon>Ascomycota</taxon>
        <taxon>Pezizomycotina</taxon>
        <taxon>Sordariomycetes</taxon>
        <taxon>Xylariomycetidae</taxon>
        <taxon>Xylariales</taxon>
        <taxon>Hypoxylaceae</taxon>
        <taxon>Daldinia</taxon>
    </lineage>
</organism>
<evidence type="ECO:0000256" key="1">
    <source>
        <dbReference type="SAM" id="MobiDB-lite"/>
    </source>
</evidence>
<dbReference type="PANTHER" id="PTHR39405">
    <property type="entry name" value="DSC E3 UBIQUITIN LIGASE COMPLEX SUBUNIT 4"/>
    <property type="match status" value="1"/>
</dbReference>
<name>A0AAX6MP89_9PEZI</name>
<dbReference type="Pfam" id="PF08508">
    <property type="entry name" value="DUF1746"/>
    <property type="match status" value="1"/>
</dbReference>
<dbReference type="GO" id="GO:0044695">
    <property type="term" value="C:Dsc E3 ubiquitin ligase complex"/>
    <property type="evidence" value="ECO:0007669"/>
    <property type="project" value="InterPro"/>
</dbReference>
<dbReference type="AlphaFoldDB" id="A0AAX6MP89"/>
<feature type="compositionally biased region" description="Basic and acidic residues" evidence="1">
    <location>
        <begin position="12"/>
        <end position="23"/>
    </location>
</feature>
<dbReference type="GO" id="GO:0032933">
    <property type="term" value="P:SREBP signaling pathway"/>
    <property type="evidence" value="ECO:0007669"/>
    <property type="project" value="InterPro"/>
</dbReference>
<sequence length="337" mass="36897">MNNASTPTTPAEPHRMSHDHQEDNADGSPRSAASEQSHDGDTITQNPSLSQAAKDGLTKKLQFMMHLSISLDTVVYAEFCSFFRLMIRWVSQALFISPKAEDSILIIPNYHVSAIVGPNFICILLHLLTSLPQAGEASRGYLHGGILFDFVGQKAPSSKFTLLLLDILILGLQCFMLTVNIEKERVRKVVKPRRQIDSPGTIAEETTTTGQDHDAEERGVLRDAPIVDETNDVEMQSLGGRNDNGNGRNAEERVGLLRQTSTSANDLESLADTLRSGNAILANFNIRQSLRNAWHTRANSPESAAAYAIQNVGYNATLAALAAQRRARQASAQPRQP</sequence>
<evidence type="ECO:0000313" key="3">
    <source>
        <dbReference type="EMBL" id="KAK6954439.1"/>
    </source>
</evidence>
<dbReference type="Proteomes" id="UP001369815">
    <property type="component" value="Unassembled WGS sequence"/>
</dbReference>
<evidence type="ECO:0000313" key="4">
    <source>
        <dbReference type="Proteomes" id="UP001369815"/>
    </source>
</evidence>
<gene>
    <name evidence="3" type="ORF">Daesc_004406</name>
</gene>
<proteinExistence type="predicted"/>
<reference evidence="3 4" key="1">
    <citation type="journal article" date="2024" name="Front Chem Biol">
        <title>Unveiling the potential of Daldinia eschscholtzii MFLUCC 19-0629 through bioactivity and bioinformatics studies for enhanced sustainable agriculture production.</title>
        <authorList>
            <person name="Brooks S."/>
            <person name="Weaver J.A."/>
            <person name="Klomchit A."/>
            <person name="Alharthi S.A."/>
            <person name="Onlamun T."/>
            <person name="Nurani R."/>
            <person name="Vong T.K."/>
            <person name="Alberti F."/>
            <person name="Greco C."/>
        </authorList>
    </citation>
    <scope>NUCLEOTIDE SEQUENCE [LARGE SCALE GENOMIC DNA]</scope>
    <source>
        <strain evidence="3">MFLUCC 19-0629</strain>
    </source>
</reference>
<feature type="region of interest" description="Disordered" evidence="1">
    <location>
        <begin position="1"/>
        <end position="48"/>
    </location>
</feature>
<keyword evidence="4" id="KW-1185">Reference proteome</keyword>
<evidence type="ECO:0000259" key="2">
    <source>
        <dbReference type="Pfam" id="PF08508"/>
    </source>
</evidence>
<dbReference type="PANTHER" id="PTHR39405:SF1">
    <property type="entry name" value="DSC E3 UBIQUITIN LIGASE COMPLEX SUBUNIT 4"/>
    <property type="match status" value="1"/>
</dbReference>
<comment type="caution">
    <text evidence="3">The sequence shown here is derived from an EMBL/GenBank/DDBJ whole genome shotgun (WGS) entry which is preliminary data.</text>
</comment>
<protein>
    <recommendedName>
        <fullName evidence="2">DUF1746 domain-containing protein</fullName>
    </recommendedName>
</protein>
<dbReference type="InterPro" id="IPR013715">
    <property type="entry name" value="DUF1746"/>
</dbReference>